<accession>A0A0R3MWM6</accession>
<dbReference type="AlphaFoldDB" id="A0A0R3MWM6"/>
<gene>
    <name evidence="1" type="ORF">CQ13_29910</name>
</gene>
<dbReference type="Gene3D" id="3.10.20.480">
    <property type="entry name" value="Antirestriction protein ArdA, domain 1"/>
    <property type="match status" value="1"/>
</dbReference>
<evidence type="ECO:0000313" key="1">
    <source>
        <dbReference type="EMBL" id="KRR22147.1"/>
    </source>
</evidence>
<dbReference type="Proteomes" id="UP000052023">
    <property type="component" value="Unassembled WGS sequence"/>
</dbReference>
<sequence>MSTPRLYVGTYAKYNSGSIKGAWLDLDDYSDKDAFLEACKELHKDEADPELMFQDFEGFPRSYYSESSVSEELFAWIALDEDDRQLLEVYRENVDSDADIDRARDAFMGKADTKAEFAAQYLDDTCAFDGVPDWVKNYFDYEAYARDMEHDGITFARHDGDLWVFSND</sequence>
<comment type="caution">
    <text evidence="1">The sequence shown here is derived from an EMBL/GenBank/DDBJ whole genome shotgun (WGS) entry which is preliminary data.</text>
</comment>
<dbReference type="InterPro" id="IPR041895">
    <property type="entry name" value="ArdA_dom1"/>
</dbReference>
<reference evidence="1 2" key="1">
    <citation type="submission" date="2014-03" db="EMBL/GenBank/DDBJ databases">
        <title>Bradyrhizobium valentinum sp. nov., isolated from effective nodules of Lupinus mariae-josephae, a lupine endemic of basic-lime soils in Eastern Spain.</title>
        <authorList>
            <person name="Duran D."/>
            <person name="Rey L."/>
            <person name="Navarro A."/>
            <person name="Busquets A."/>
            <person name="Imperial J."/>
            <person name="Ruiz-Argueso T."/>
        </authorList>
    </citation>
    <scope>NUCLEOTIDE SEQUENCE [LARGE SCALE GENOMIC DNA]</scope>
    <source>
        <strain evidence="1 2">Ro19</strain>
    </source>
</reference>
<dbReference type="InterPro" id="IPR009899">
    <property type="entry name" value="ArdA"/>
</dbReference>
<dbReference type="OrthoDB" id="944647at2"/>
<dbReference type="InterPro" id="IPR041893">
    <property type="entry name" value="ArdA_dom3"/>
</dbReference>
<dbReference type="Gene3D" id="1.10.10.1190">
    <property type="entry name" value="Antirestriction protein ArdA, domain 3"/>
    <property type="match status" value="1"/>
</dbReference>
<organism evidence="1 2">
    <name type="scientific">Bradyrhizobium retamae</name>
    <dbReference type="NCBI Taxonomy" id="1300035"/>
    <lineage>
        <taxon>Bacteria</taxon>
        <taxon>Pseudomonadati</taxon>
        <taxon>Pseudomonadota</taxon>
        <taxon>Alphaproteobacteria</taxon>
        <taxon>Hyphomicrobiales</taxon>
        <taxon>Nitrobacteraceae</taxon>
        <taxon>Bradyrhizobium</taxon>
    </lineage>
</organism>
<dbReference type="EMBL" id="LLYA01000167">
    <property type="protein sequence ID" value="KRR22147.1"/>
    <property type="molecule type" value="Genomic_DNA"/>
</dbReference>
<dbReference type="RefSeq" id="WP_057845385.1">
    <property type="nucleotide sequence ID" value="NZ_LLYA01000167.1"/>
</dbReference>
<evidence type="ECO:0000313" key="2">
    <source>
        <dbReference type="Proteomes" id="UP000052023"/>
    </source>
</evidence>
<proteinExistence type="predicted"/>
<evidence type="ECO:0008006" key="3">
    <source>
        <dbReference type="Google" id="ProtNLM"/>
    </source>
</evidence>
<protein>
    <recommendedName>
        <fullName evidence="3">Antirestriction protein</fullName>
    </recommendedName>
</protein>
<name>A0A0R3MWM6_9BRAD</name>
<keyword evidence="2" id="KW-1185">Reference proteome</keyword>
<dbReference type="Pfam" id="PF07275">
    <property type="entry name" value="ArdA"/>
    <property type="match status" value="1"/>
</dbReference>